<evidence type="ECO:0000313" key="1">
    <source>
        <dbReference type="EMBL" id="EJX05072.1"/>
    </source>
</evidence>
<organism evidence="1">
    <name type="scientific">gut metagenome</name>
    <dbReference type="NCBI Taxonomy" id="749906"/>
    <lineage>
        <taxon>unclassified sequences</taxon>
        <taxon>metagenomes</taxon>
        <taxon>organismal metagenomes</taxon>
    </lineage>
</organism>
<gene>
    <name evidence="1" type="ORF">EVA_06818</name>
</gene>
<feature type="non-terminal residue" evidence="1">
    <location>
        <position position="39"/>
    </location>
</feature>
<name>J9GCM3_9ZZZZ</name>
<dbReference type="AlphaFoldDB" id="J9GCM3"/>
<comment type="caution">
    <text evidence="1">The sequence shown here is derived from an EMBL/GenBank/DDBJ whole genome shotgun (WGS) entry which is preliminary data.</text>
</comment>
<reference evidence="1" key="1">
    <citation type="journal article" date="2012" name="PLoS ONE">
        <title>Gene sets for utilization of primary and secondary nutrition supplies in the distal gut of endangered iberian lynx.</title>
        <authorList>
            <person name="Alcaide M."/>
            <person name="Messina E."/>
            <person name="Richter M."/>
            <person name="Bargiela R."/>
            <person name="Peplies J."/>
            <person name="Huws S.A."/>
            <person name="Newbold C.J."/>
            <person name="Golyshin P.N."/>
            <person name="Simon M.A."/>
            <person name="Lopez G."/>
            <person name="Yakimov M.M."/>
            <person name="Ferrer M."/>
        </authorList>
    </citation>
    <scope>NUCLEOTIDE SEQUENCE</scope>
</reference>
<dbReference type="EMBL" id="AMCI01001590">
    <property type="protein sequence ID" value="EJX05072.1"/>
    <property type="molecule type" value="Genomic_DNA"/>
</dbReference>
<sequence length="39" mass="4737">MVFFSQLHLPFTREEIRQRRAELSRKGFRTRSEGLKEAE</sequence>
<accession>J9GCM3</accession>
<proteinExistence type="predicted"/>
<protein>
    <submittedName>
        <fullName evidence="1">Uncharacterized protein</fullName>
    </submittedName>
</protein>